<sequence length="208" mass="23164">MRGSRPPRTSGIDLGDVEDVDAHIKGKAHRLIVHRRAGLVVVVAGDDQRRLLRELGNALEHVLGRVAREVRDQLVVDGQVGREHEEVVDAMRQMQVGDERAHEPRLAHAGGEREAQRREVALEVRERREFGLQGGQNGRHVPLVTEHVRRGVQCTSQAIQGFRLRRPQREAAGDVVSHAGLSEFLCSRLFIRAAVSDEPSGHITRPVV</sequence>
<comment type="caution">
    <text evidence="1">The sequence shown here is derived from an EMBL/GenBank/DDBJ whole genome shotgun (WGS) entry which is preliminary data.</text>
</comment>
<proteinExistence type="predicted"/>
<dbReference type="InParanoid" id="Q7R723"/>
<dbReference type="EMBL" id="AABL01002914">
    <property type="protein sequence ID" value="EAA20294.1"/>
    <property type="molecule type" value="Genomic_DNA"/>
</dbReference>
<reference evidence="1 2" key="1">
    <citation type="journal article" date="2002" name="Nature">
        <title>Genome sequence and comparative analysis of the model rodent malaria parasite Plasmodium yoelii yoelii.</title>
        <authorList>
            <person name="Carlton J.M."/>
            <person name="Angiuoli S.V."/>
            <person name="Suh B.B."/>
            <person name="Kooij T.W."/>
            <person name="Pertea M."/>
            <person name="Silva J.C."/>
            <person name="Ermolaeva M.D."/>
            <person name="Allen J.E."/>
            <person name="Selengut J.D."/>
            <person name="Koo H.L."/>
            <person name="Peterson J.D."/>
            <person name="Pop M."/>
            <person name="Kosack D.S."/>
            <person name="Shumway M.F."/>
            <person name="Bidwell S.L."/>
            <person name="Shallom S.J."/>
            <person name="van Aken S.E."/>
            <person name="Riedmuller S.B."/>
            <person name="Feldblyum T.V."/>
            <person name="Cho J.K."/>
            <person name="Quackenbush J."/>
            <person name="Sedegah M."/>
            <person name="Shoaibi A."/>
            <person name="Cummings L.M."/>
            <person name="Florens L."/>
            <person name="Yates J.R."/>
            <person name="Raine J.D."/>
            <person name="Sinden R.E."/>
            <person name="Harris M.A."/>
            <person name="Cunningham D.A."/>
            <person name="Preiser P.R."/>
            <person name="Bergman L.W."/>
            <person name="Vaidya A.B."/>
            <person name="van Lin L.H."/>
            <person name="Janse C.J."/>
            <person name="Waters A.P."/>
            <person name="Smith H.O."/>
            <person name="White O.R."/>
            <person name="Salzberg S.L."/>
            <person name="Venter J.C."/>
            <person name="Fraser C.M."/>
            <person name="Hoffman S.L."/>
            <person name="Gardner M.J."/>
            <person name="Carucci D.J."/>
        </authorList>
    </citation>
    <scope>NUCLEOTIDE SEQUENCE [LARGE SCALE GENOMIC DNA]</scope>
    <source>
        <strain evidence="1 2">17XNL</strain>
    </source>
</reference>
<accession>Q7R723</accession>
<gene>
    <name evidence="1" type="ORF">PY07766</name>
</gene>
<dbReference type="Proteomes" id="UP000008553">
    <property type="component" value="Unassembled WGS sequence"/>
</dbReference>
<name>Q7R723_PLAYO</name>
<evidence type="ECO:0000313" key="1">
    <source>
        <dbReference type="EMBL" id="EAA20294.1"/>
    </source>
</evidence>
<evidence type="ECO:0000313" key="2">
    <source>
        <dbReference type="Proteomes" id="UP000008553"/>
    </source>
</evidence>
<dbReference type="PaxDb" id="73239-Q7R723"/>
<dbReference type="AlphaFoldDB" id="Q7R723"/>
<protein>
    <submittedName>
        <fullName evidence="1">Uncharacterized protein</fullName>
    </submittedName>
</protein>
<organism evidence="1 2">
    <name type="scientific">Plasmodium yoelii yoelii</name>
    <dbReference type="NCBI Taxonomy" id="73239"/>
    <lineage>
        <taxon>Eukaryota</taxon>
        <taxon>Sar</taxon>
        <taxon>Alveolata</taxon>
        <taxon>Apicomplexa</taxon>
        <taxon>Aconoidasida</taxon>
        <taxon>Haemosporida</taxon>
        <taxon>Plasmodiidae</taxon>
        <taxon>Plasmodium</taxon>
        <taxon>Plasmodium (Vinckeia)</taxon>
    </lineage>
</organism>
<keyword evidence="2" id="KW-1185">Reference proteome</keyword>